<dbReference type="KEGG" id="ccb:Clocel_2918"/>
<accession>D9SSV0</accession>
<dbReference type="InterPro" id="IPR046650">
    <property type="entry name" value="DUF6762"/>
</dbReference>
<organism evidence="1 2">
    <name type="scientific">Clostridium cellulovorans (strain ATCC 35296 / DSM 3052 / OCM 3 / 743B)</name>
    <dbReference type="NCBI Taxonomy" id="573061"/>
    <lineage>
        <taxon>Bacteria</taxon>
        <taxon>Bacillati</taxon>
        <taxon>Bacillota</taxon>
        <taxon>Clostridia</taxon>
        <taxon>Eubacteriales</taxon>
        <taxon>Clostridiaceae</taxon>
        <taxon>Clostridium</taxon>
    </lineage>
</organism>
<sequence length="131" mass="15809">MDFSSLVLIERDKENKFIRELDSYNVSEGAIYITKLYYDGQVVHLQFDTNKDVEEWEYSAIFDLFDLEAFSSKDYEVIENEDEYNPTWEITFEYTDNYKVMEEKLNSLCEMIKEAMEKVFFDIQGKEDEYK</sequence>
<evidence type="ECO:0000313" key="1">
    <source>
        <dbReference type="EMBL" id="ADL52612.1"/>
    </source>
</evidence>
<proteinExistence type="predicted"/>
<dbReference type="STRING" id="573061.Clocel_2918"/>
<dbReference type="Proteomes" id="UP000002730">
    <property type="component" value="Chromosome"/>
</dbReference>
<dbReference type="eggNOG" id="ENOG50331JD">
    <property type="taxonomic scope" value="Bacteria"/>
</dbReference>
<reference evidence="1 2" key="1">
    <citation type="submission" date="2010-08" db="EMBL/GenBank/DDBJ databases">
        <title>Complete sequence of Clostridium cellulovorans 743B.</title>
        <authorList>
            <consortium name="US DOE Joint Genome Institute"/>
            <person name="Lucas S."/>
            <person name="Copeland A."/>
            <person name="Lapidus A."/>
            <person name="Cheng J.-F."/>
            <person name="Bruce D."/>
            <person name="Goodwin L."/>
            <person name="Pitluck S."/>
            <person name="Chertkov O."/>
            <person name="Detter J.C."/>
            <person name="Han C."/>
            <person name="Tapia R."/>
            <person name="Land M."/>
            <person name="Hauser L."/>
            <person name="Chang Y.-J."/>
            <person name="Jeffries C."/>
            <person name="Kyrpides N."/>
            <person name="Ivanova N."/>
            <person name="Mikhailova N."/>
            <person name="Hemme C.L."/>
            <person name="Woyke T."/>
        </authorList>
    </citation>
    <scope>NUCLEOTIDE SEQUENCE [LARGE SCALE GENOMIC DNA]</scope>
    <source>
        <strain evidence="2">ATCC 35296 / DSM 3052 / OCM 3 / 743B</strain>
    </source>
</reference>
<dbReference type="Pfam" id="PF20548">
    <property type="entry name" value="DUF6762"/>
    <property type="match status" value="1"/>
</dbReference>
<dbReference type="EMBL" id="CP002160">
    <property type="protein sequence ID" value="ADL52612.1"/>
    <property type="molecule type" value="Genomic_DNA"/>
</dbReference>
<keyword evidence="2" id="KW-1185">Reference proteome</keyword>
<evidence type="ECO:0000313" key="2">
    <source>
        <dbReference type="Proteomes" id="UP000002730"/>
    </source>
</evidence>
<gene>
    <name evidence="1" type="ordered locus">Clocel_2918</name>
</gene>
<name>D9SSV0_CLOC7</name>
<dbReference type="RefSeq" id="WP_010075707.1">
    <property type="nucleotide sequence ID" value="NC_014393.1"/>
</dbReference>
<dbReference type="HOGENOM" id="CLU_1913438_0_0_9"/>
<protein>
    <submittedName>
        <fullName evidence="1">Uncharacterized protein</fullName>
    </submittedName>
</protein>
<dbReference type="OrthoDB" id="1913818at2"/>
<dbReference type="AlphaFoldDB" id="D9SSV0"/>